<keyword evidence="5 8" id="KW-0812">Transmembrane</keyword>
<keyword evidence="7 8" id="KW-0472">Membrane</keyword>
<dbReference type="PANTHER" id="PTHR39342">
    <property type="entry name" value="UPF0283 MEMBRANE PROTEIN YCJF"/>
    <property type="match status" value="1"/>
</dbReference>
<organism evidence="9 10">
    <name type="scientific">Marinobacterium lutimaris</name>
    <dbReference type="NCBI Taxonomy" id="568106"/>
    <lineage>
        <taxon>Bacteria</taxon>
        <taxon>Pseudomonadati</taxon>
        <taxon>Pseudomonadota</taxon>
        <taxon>Gammaproteobacteria</taxon>
        <taxon>Oceanospirillales</taxon>
        <taxon>Oceanospirillaceae</taxon>
        <taxon>Marinobacterium</taxon>
    </lineage>
</organism>
<feature type="transmembrane region" description="Helical" evidence="8">
    <location>
        <begin position="65"/>
        <end position="86"/>
    </location>
</feature>
<dbReference type="Proteomes" id="UP000236745">
    <property type="component" value="Unassembled WGS sequence"/>
</dbReference>
<comment type="subcellular location">
    <subcellularLocation>
        <location evidence="1">Cell inner membrane</location>
        <topology evidence="1">Multi-pass membrane protein</topology>
    </subcellularLocation>
</comment>
<gene>
    <name evidence="9" type="ORF">SAMN05444390_1012058</name>
</gene>
<evidence type="ECO:0000256" key="7">
    <source>
        <dbReference type="ARBA" id="ARBA00023136"/>
    </source>
</evidence>
<dbReference type="AlphaFoldDB" id="A0A1H5Z7D2"/>
<keyword evidence="10" id="KW-1185">Reference proteome</keyword>
<reference evidence="9 10" key="1">
    <citation type="submission" date="2016-10" db="EMBL/GenBank/DDBJ databases">
        <authorList>
            <person name="de Groot N.N."/>
        </authorList>
    </citation>
    <scope>NUCLEOTIDE SEQUENCE [LARGE SCALE GENOMIC DNA]</scope>
    <source>
        <strain evidence="9 10">DSM 22012</strain>
    </source>
</reference>
<dbReference type="NCBIfam" id="TIGR01620">
    <property type="entry name" value="hyp_HI0043"/>
    <property type="match status" value="1"/>
</dbReference>
<dbReference type="InterPro" id="IPR021147">
    <property type="entry name" value="DUF697"/>
</dbReference>
<evidence type="ECO:0000256" key="8">
    <source>
        <dbReference type="SAM" id="Phobius"/>
    </source>
</evidence>
<dbReference type="PANTHER" id="PTHR39342:SF1">
    <property type="entry name" value="UPF0283 MEMBRANE PROTEIN YCJF"/>
    <property type="match status" value="1"/>
</dbReference>
<dbReference type="InterPro" id="IPR006507">
    <property type="entry name" value="UPF0283"/>
</dbReference>
<evidence type="ECO:0000313" key="9">
    <source>
        <dbReference type="EMBL" id="SEG32433.1"/>
    </source>
</evidence>
<keyword evidence="6 8" id="KW-1133">Transmembrane helix</keyword>
<keyword evidence="4" id="KW-0997">Cell inner membrane</keyword>
<dbReference type="EMBL" id="FNVQ01000001">
    <property type="protein sequence ID" value="SEG32433.1"/>
    <property type="molecule type" value="Genomic_DNA"/>
</dbReference>
<evidence type="ECO:0000313" key="10">
    <source>
        <dbReference type="Proteomes" id="UP000236745"/>
    </source>
</evidence>
<name>A0A1H5Z7D2_9GAMM</name>
<keyword evidence="3" id="KW-1003">Cell membrane</keyword>
<dbReference type="OrthoDB" id="958025at2"/>
<evidence type="ECO:0000256" key="1">
    <source>
        <dbReference type="ARBA" id="ARBA00004429"/>
    </source>
</evidence>
<evidence type="ECO:0000256" key="2">
    <source>
        <dbReference type="ARBA" id="ARBA00008255"/>
    </source>
</evidence>
<evidence type="ECO:0000256" key="3">
    <source>
        <dbReference type="ARBA" id="ARBA00022475"/>
    </source>
</evidence>
<accession>A0A1H5Z7D2</accession>
<proteinExistence type="inferred from homology"/>
<dbReference type="RefSeq" id="WP_104002909.1">
    <property type="nucleotide sequence ID" value="NZ_FNVQ01000001.1"/>
</dbReference>
<dbReference type="Pfam" id="PF05128">
    <property type="entry name" value="DUF697"/>
    <property type="match status" value="1"/>
</dbReference>
<evidence type="ECO:0000256" key="4">
    <source>
        <dbReference type="ARBA" id="ARBA00022519"/>
    </source>
</evidence>
<evidence type="ECO:0000256" key="5">
    <source>
        <dbReference type="ARBA" id="ARBA00022692"/>
    </source>
</evidence>
<evidence type="ECO:0000256" key="6">
    <source>
        <dbReference type="ARBA" id="ARBA00022989"/>
    </source>
</evidence>
<sequence length="340" mass="36823">MSESKRRQGAVWLDLDKLEAAEQAPKESARVQEVPLDQVVDIADNEGVELIESPAPRRRRGWKKLFGFSLGAVVVTGVGAELYRLLSWGFSIHLGVGIGFSVLLALLAISGGVQIWRSFKGLRQLRDTERLHDRARELLEHSGQGRSAALLAGLERRYQDQAGHSSVIDAIRELDSAYSDREVVQFLSRHALESQDAAARRCVQRYSVESGVMVALSPWATFDMLLVGWRNLRMLREIAGIYGIAPGAAAQWKLLKSVLHGLAFAGASEMAIDAGSAALGSSLTSTLSARAGQGLGAGLFTARTGLQAQKLCRPLPLERDEGRVFDAVAKGIVQRLGGSK</sequence>
<dbReference type="GO" id="GO:0005886">
    <property type="term" value="C:plasma membrane"/>
    <property type="evidence" value="ECO:0007669"/>
    <property type="project" value="UniProtKB-SubCell"/>
</dbReference>
<comment type="similarity">
    <text evidence="2">Belongs to the UPF0283 family.</text>
</comment>
<protein>
    <submittedName>
        <fullName evidence="9">Putative membrane protein</fullName>
    </submittedName>
</protein>
<feature type="transmembrane region" description="Helical" evidence="8">
    <location>
        <begin position="92"/>
        <end position="116"/>
    </location>
</feature>